<dbReference type="GeneID" id="67019676"/>
<evidence type="ECO:0000313" key="1">
    <source>
        <dbReference type="EMBL" id="CAG5173578.1"/>
    </source>
</evidence>
<keyword evidence="2" id="KW-1185">Reference proteome</keyword>
<dbReference type="AlphaFoldDB" id="A0A8J2I8Y7"/>
<organism evidence="1 2">
    <name type="scientific">Alternaria atra</name>
    <dbReference type="NCBI Taxonomy" id="119953"/>
    <lineage>
        <taxon>Eukaryota</taxon>
        <taxon>Fungi</taxon>
        <taxon>Dikarya</taxon>
        <taxon>Ascomycota</taxon>
        <taxon>Pezizomycotina</taxon>
        <taxon>Dothideomycetes</taxon>
        <taxon>Pleosporomycetidae</taxon>
        <taxon>Pleosporales</taxon>
        <taxon>Pleosporineae</taxon>
        <taxon>Pleosporaceae</taxon>
        <taxon>Alternaria</taxon>
        <taxon>Alternaria sect. Ulocladioides</taxon>
    </lineage>
</organism>
<dbReference type="OrthoDB" id="5413827at2759"/>
<dbReference type="RefSeq" id="XP_043171215.1">
    <property type="nucleotide sequence ID" value="XM_043315280.1"/>
</dbReference>
<proteinExistence type="predicted"/>
<gene>
    <name evidence="1" type="ORF">ALTATR162_LOCUS7652</name>
</gene>
<evidence type="ECO:0000313" key="2">
    <source>
        <dbReference type="Proteomes" id="UP000676310"/>
    </source>
</evidence>
<reference evidence="1" key="1">
    <citation type="submission" date="2021-05" db="EMBL/GenBank/DDBJ databases">
        <authorList>
            <person name="Stam R."/>
        </authorList>
    </citation>
    <scope>NUCLEOTIDE SEQUENCE</scope>
    <source>
        <strain evidence="1">CS162</strain>
    </source>
</reference>
<dbReference type="EMBL" id="CAJRGZ010000022">
    <property type="protein sequence ID" value="CAG5173578.1"/>
    <property type="molecule type" value="Genomic_DNA"/>
</dbReference>
<sequence length="67" mass="7876">MHSPIARLPIRPRDEDRSVPDDITEEVYMQPQSKPEAEEIAALNRKNSPFLRLSGELRNQIYERQRS</sequence>
<protein>
    <submittedName>
        <fullName evidence="1">Uncharacterized protein</fullName>
    </submittedName>
</protein>
<comment type="caution">
    <text evidence="1">The sequence shown here is derived from an EMBL/GenBank/DDBJ whole genome shotgun (WGS) entry which is preliminary data.</text>
</comment>
<dbReference type="Proteomes" id="UP000676310">
    <property type="component" value="Unassembled WGS sequence"/>
</dbReference>
<name>A0A8J2I8Y7_9PLEO</name>
<accession>A0A8J2I8Y7</accession>